<feature type="compositionally biased region" description="Polar residues" evidence="1">
    <location>
        <begin position="516"/>
        <end position="525"/>
    </location>
</feature>
<protein>
    <submittedName>
        <fullName evidence="2">Uncharacterized protein</fullName>
    </submittedName>
</protein>
<feature type="region of interest" description="Disordered" evidence="1">
    <location>
        <begin position="179"/>
        <end position="250"/>
    </location>
</feature>
<evidence type="ECO:0000313" key="3">
    <source>
        <dbReference type="Proteomes" id="UP000076154"/>
    </source>
</evidence>
<feature type="region of interest" description="Disordered" evidence="1">
    <location>
        <begin position="694"/>
        <end position="747"/>
    </location>
</feature>
<sequence length="747" mass="83331">MEGASIILLPRMSLHRAVVRGTPRATPLSLHRLLQRARRELEEEHRQLRTLDCTHGPHGNHVQHPCNSRRTRIHPDYTIDHTDVSVPSKKHRIPRGLSCTPFLLIVKLRGQWSRCTRSLDHHRTPSPDVPHLGTIEAHTPAPQTTLPTHDPPPFDQSGRLAQCSTLSIPMRMSLISTSTPATQPICPATQLPSSLQSSHTPHPRTQRPSMHHSDHADSHTHASPSRSQHRPASVSRENVQPRTLECQQRYDTTRIGERNIELARFDDLRGISASTIGRNGEFSPSAPPQHEFAIEHSSSPDTVPHDAFNTAFPQRILLVLSMRPLNGAIELLLLHSNRIQIPFASTIRLTAHLQPLTDHSQRRLRDVHALTTTTRHRAHTVLVHDNKKLSNTNIFTCTTYNTTSTTYTAADISTPPNPSTQDPGAHDSVTTPTPIWKGLRRTFAGGRGRRDLRIDVELSIYERIAVLCTAPRTPCSERYLRPLGTSCRSPRAQNLSYLTRKEKVRPDPYNRGATHPSATPTNTTPEQRRLHDWGGTGLRGMSDRALHNTNEHDLWTMTSASRAWGSGAAPRGGWIFGYLRGERVFGRSVYPLERERANAALLTEAHHRTAGVPGTEEQNPGNHSERFRRFVCGSDSPDAGVHCTYVRTRSTCGLELGKGMVYGVWGMVSIRRAYDNIREHTHTVKNALFGVSGGGRVLGRRGDEKKKGKGRRKGNGKKKEKISKPIHIQHPLVYSMSGPESPQANTA</sequence>
<dbReference type="Proteomes" id="UP000076154">
    <property type="component" value="Unassembled WGS sequence"/>
</dbReference>
<feature type="compositionally biased region" description="Polar residues" evidence="1">
    <location>
        <begin position="190"/>
        <end position="200"/>
    </location>
</feature>
<feature type="region of interest" description="Disordered" evidence="1">
    <location>
        <begin position="500"/>
        <end position="529"/>
    </location>
</feature>
<feature type="compositionally biased region" description="Basic residues" evidence="1">
    <location>
        <begin position="707"/>
        <end position="721"/>
    </location>
</feature>
<dbReference type="EMBL" id="LUEZ02000013">
    <property type="protein sequence ID" value="RDB28035.1"/>
    <property type="molecule type" value="Genomic_DNA"/>
</dbReference>
<comment type="caution">
    <text evidence="2">The sequence shown here is derived from an EMBL/GenBank/DDBJ whole genome shotgun (WGS) entry which is preliminary data.</text>
</comment>
<dbReference type="AlphaFoldDB" id="A0A369K5U2"/>
<feature type="compositionally biased region" description="Basic and acidic residues" evidence="1">
    <location>
        <begin position="211"/>
        <end position="220"/>
    </location>
</feature>
<feature type="region of interest" description="Disordered" evidence="1">
    <location>
        <begin position="413"/>
        <end position="433"/>
    </location>
</feature>
<feature type="compositionally biased region" description="Polar residues" evidence="1">
    <location>
        <begin position="738"/>
        <end position="747"/>
    </location>
</feature>
<reference evidence="2" key="1">
    <citation type="submission" date="2018-04" db="EMBL/GenBank/DDBJ databases">
        <title>Whole genome sequencing of Hypsizygus marmoreus.</title>
        <authorList>
            <person name="Choi I.-G."/>
            <person name="Min B."/>
            <person name="Kim J.-G."/>
            <person name="Kim S."/>
            <person name="Oh Y.-L."/>
            <person name="Kong W.-S."/>
            <person name="Park H."/>
            <person name="Jeong J."/>
            <person name="Song E.-S."/>
        </authorList>
    </citation>
    <scope>NUCLEOTIDE SEQUENCE [LARGE SCALE GENOMIC DNA]</scope>
    <source>
        <strain evidence="2">51987-8</strain>
    </source>
</reference>
<keyword evidence="3" id="KW-1185">Reference proteome</keyword>
<accession>A0A369K5U2</accession>
<name>A0A369K5U2_HYPMA</name>
<dbReference type="InParanoid" id="A0A369K5U2"/>
<feature type="compositionally biased region" description="Polar residues" evidence="1">
    <location>
        <begin position="235"/>
        <end position="250"/>
    </location>
</feature>
<evidence type="ECO:0000256" key="1">
    <source>
        <dbReference type="SAM" id="MobiDB-lite"/>
    </source>
</evidence>
<proteinExistence type="predicted"/>
<gene>
    <name evidence="2" type="ORF">Hypma_002075</name>
</gene>
<feature type="region of interest" description="Disordered" evidence="1">
    <location>
        <begin position="121"/>
        <end position="159"/>
    </location>
</feature>
<evidence type="ECO:0000313" key="2">
    <source>
        <dbReference type="EMBL" id="RDB28035.1"/>
    </source>
</evidence>
<organism evidence="2 3">
    <name type="scientific">Hypsizygus marmoreus</name>
    <name type="common">White beech mushroom</name>
    <name type="synonym">Agaricus marmoreus</name>
    <dbReference type="NCBI Taxonomy" id="39966"/>
    <lineage>
        <taxon>Eukaryota</taxon>
        <taxon>Fungi</taxon>
        <taxon>Dikarya</taxon>
        <taxon>Basidiomycota</taxon>
        <taxon>Agaricomycotina</taxon>
        <taxon>Agaricomycetes</taxon>
        <taxon>Agaricomycetidae</taxon>
        <taxon>Agaricales</taxon>
        <taxon>Tricholomatineae</taxon>
        <taxon>Lyophyllaceae</taxon>
        <taxon>Hypsizygus</taxon>
    </lineage>
</organism>